<evidence type="ECO:0000313" key="2">
    <source>
        <dbReference type="Proteomes" id="UP000252731"/>
    </source>
</evidence>
<evidence type="ECO:0000313" key="1">
    <source>
        <dbReference type="EMBL" id="RBP96128.1"/>
    </source>
</evidence>
<reference evidence="1 2" key="1">
    <citation type="submission" date="2018-06" db="EMBL/GenBank/DDBJ databases">
        <title>Freshwater and sediment microbial communities from various areas in North America, analyzing microbe dynamics in response to fracking.</title>
        <authorList>
            <person name="Lamendella R."/>
        </authorList>
    </citation>
    <scope>NUCLEOTIDE SEQUENCE [LARGE SCALE GENOMIC DNA]</scope>
    <source>
        <strain evidence="1 2">14_TX</strain>
    </source>
</reference>
<sequence length="50" mass="5798">MRLRDLTLDELEDLEQELHENGEQSNFGYYAKLECMGGNLKNPPPFKKGE</sequence>
<comment type="caution">
    <text evidence="1">The sequence shown here is derived from an EMBL/GenBank/DDBJ whole genome shotgun (WGS) entry which is preliminary data.</text>
</comment>
<name>A0A366K4Q9_CYTFI</name>
<proteinExistence type="predicted"/>
<dbReference type="EMBL" id="QNSF01000002">
    <property type="protein sequence ID" value="RBP96128.1"/>
    <property type="molecule type" value="Genomic_DNA"/>
</dbReference>
<dbReference type="Proteomes" id="UP000252731">
    <property type="component" value="Unassembled WGS sequence"/>
</dbReference>
<organism evidence="1 2">
    <name type="scientific">Cytobacillus firmus</name>
    <name type="common">Bacillus firmus</name>
    <dbReference type="NCBI Taxonomy" id="1399"/>
    <lineage>
        <taxon>Bacteria</taxon>
        <taxon>Bacillati</taxon>
        <taxon>Bacillota</taxon>
        <taxon>Bacilli</taxon>
        <taxon>Bacillales</taxon>
        <taxon>Bacillaceae</taxon>
        <taxon>Cytobacillus</taxon>
    </lineage>
</organism>
<dbReference type="RefSeq" id="WP_166672460.1">
    <property type="nucleotide sequence ID" value="NZ_QNSF01000002.1"/>
</dbReference>
<protein>
    <submittedName>
        <fullName evidence="1">Uncharacterized protein</fullName>
    </submittedName>
</protein>
<gene>
    <name evidence="1" type="ORF">DFO70_102455</name>
</gene>
<accession>A0A366K4Q9</accession>
<keyword evidence="2" id="KW-1185">Reference proteome</keyword>
<dbReference type="AlphaFoldDB" id="A0A366K4Q9"/>